<dbReference type="SUPFAM" id="SSF54991">
    <property type="entry name" value="Anticodon-binding domain of PheRS"/>
    <property type="match status" value="1"/>
</dbReference>
<dbReference type="Gene3D" id="3.50.40.10">
    <property type="entry name" value="Phenylalanyl-trna Synthetase, Chain B, domain 3"/>
    <property type="match status" value="1"/>
</dbReference>
<dbReference type="NCBIfam" id="TIGR00472">
    <property type="entry name" value="pheT_bact"/>
    <property type="match status" value="1"/>
</dbReference>
<sequence length="655" mass="73328">MLIPYAWLKEFVKLKASAEVVGEELSLATIGVEEVRREGGEAILNLEVTYNRGDLLSILGVARELAALYNLNLQKEEEEFKPPANTQNLVIKSDKDLCSLYTLVLIKGFSCQETPNEIKKRLRYTGMRPVNLLADITNYVMLEYGQPLHAFDAEKIKKRDPSMSIEVRNAKRGEVIKTLDGLTRILEPSDIVIADRKGPIAIGGVMGGKDTEVEVGTKEVLLEAAIFNPIAIRRTSRRLGLRSEASIRFEHYLSPENLLKALNRAIKLYHLHGSGEVGGFGQIGKTKTTPEPVNLDATKLNSLLGTEITITEARQHLTRLRFKVMSSTKGLIAWPPHFRGDIKHEEDLIEEVARLHGYDDLPATAPCTIATDTPENIFEYLRNNLSKLLAGMGFNEVKTYPFLTTEALVHKGSGGLLKLRNPVSSEAEYLKDSDLLNILNAARVNTPRCKEGRLFELEKVYPKEGEYFALTALLWGIAEPYRTLKGVLEALLTKTHLNCDFAPAKDNLLHPGRTAKIIVNNKNVGIIGEVHPHLAKSYSLTDTALFELNLESLAKYARRWGIFTLIPPYPEVYEDFSFFFPYGKQLGPLVQKIKTLNEVIRGVELADLFEREGKRSVTLRLTFQSSIRELSSKDLKPVRRKITGLIKKSGGELRG</sequence>
<comment type="catalytic activity">
    <reaction evidence="10 11">
        <text>tRNA(Phe) + L-phenylalanine + ATP = L-phenylalanyl-tRNA(Phe) + AMP + diphosphate + H(+)</text>
        <dbReference type="Rhea" id="RHEA:19413"/>
        <dbReference type="Rhea" id="RHEA-COMP:9668"/>
        <dbReference type="Rhea" id="RHEA-COMP:9699"/>
        <dbReference type="ChEBI" id="CHEBI:15378"/>
        <dbReference type="ChEBI" id="CHEBI:30616"/>
        <dbReference type="ChEBI" id="CHEBI:33019"/>
        <dbReference type="ChEBI" id="CHEBI:58095"/>
        <dbReference type="ChEBI" id="CHEBI:78442"/>
        <dbReference type="ChEBI" id="CHEBI:78531"/>
        <dbReference type="ChEBI" id="CHEBI:456215"/>
        <dbReference type="EC" id="6.1.1.20"/>
    </reaction>
</comment>
<feature type="binding site" evidence="11">
    <location>
        <position position="351"/>
    </location>
    <ligand>
        <name>Mg(2+)</name>
        <dbReference type="ChEBI" id="CHEBI:18420"/>
        <note>shared with alpha subunit</note>
    </ligand>
</feature>
<keyword evidence="4 11" id="KW-0479">Metal-binding</keyword>
<comment type="similarity">
    <text evidence="1 11">Belongs to the phenylalanyl-tRNA synthetase beta subunit family. Type 1 subfamily.</text>
</comment>
<dbReference type="AlphaFoldDB" id="A0A2M8EI51"/>
<dbReference type="GO" id="GO:0009328">
    <property type="term" value="C:phenylalanine-tRNA ligase complex"/>
    <property type="evidence" value="ECO:0007669"/>
    <property type="project" value="TreeGrafter"/>
</dbReference>
<dbReference type="GO" id="GO:0004826">
    <property type="term" value="F:phenylalanine-tRNA ligase activity"/>
    <property type="evidence" value="ECO:0007669"/>
    <property type="project" value="UniProtKB-UniRule"/>
</dbReference>
<feature type="domain" description="B5" evidence="13">
    <location>
        <begin position="288"/>
        <end position="363"/>
    </location>
</feature>
<dbReference type="InterPro" id="IPR045864">
    <property type="entry name" value="aa-tRNA-synth_II/BPL/LPL"/>
</dbReference>
<evidence type="ECO:0000259" key="13">
    <source>
        <dbReference type="PROSITE" id="PS51483"/>
    </source>
</evidence>
<dbReference type="Gene3D" id="3.30.70.380">
    <property type="entry name" value="Ferrodoxin-fold anticodon-binding domain"/>
    <property type="match status" value="1"/>
</dbReference>
<evidence type="ECO:0000256" key="2">
    <source>
        <dbReference type="ARBA" id="ARBA00011209"/>
    </source>
</evidence>
<evidence type="ECO:0000256" key="11">
    <source>
        <dbReference type="HAMAP-Rule" id="MF_00283"/>
    </source>
</evidence>
<dbReference type="CDD" id="cd00769">
    <property type="entry name" value="PheRS_beta_core"/>
    <property type="match status" value="1"/>
</dbReference>
<comment type="subunit">
    <text evidence="2 11">Tetramer of two alpha and two beta subunits.</text>
</comment>
<evidence type="ECO:0000313" key="15">
    <source>
        <dbReference type="Proteomes" id="UP000228781"/>
    </source>
</evidence>
<accession>A0A2M8EI51</accession>
<dbReference type="Gene3D" id="3.30.930.10">
    <property type="entry name" value="Bira Bifunctional Protein, Domain 2"/>
    <property type="match status" value="1"/>
</dbReference>
<dbReference type="SMART" id="SM00874">
    <property type="entry name" value="B5"/>
    <property type="match status" value="1"/>
</dbReference>
<dbReference type="GO" id="GO:0006432">
    <property type="term" value="P:phenylalanyl-tRNA aminoacylation"/>
    <property type="evidence" value="ECO:0007669"/>
    <property type="project" value="UniProtKB-UniRule"/>
</dbReference>
<dbReference type="Pfam" id="PF17759">
    <property type="entry name" value="tRNA_synthFbeta"/>
    <property type="match status" value="1"/>
</dbReference>
<evidence type="ECO:0000256" key="7">
    <source>
        <dbReference type="ARBA" id="ARBA00022842"/>
    </source>
</evidence>
<keyword evidence="11" id="KW-0963">Cytoplasm</keyword>
<dbReference type="InterPro" id="IPR036690">
    <property type="entry name" value="Fdx_antiC-bd_sf"/>
</dbReference>
<dbReference type="EMBL" id="PFSK01000042">
    <property type="protein sequence ID" value="PJC22153.1"/>
    <property type="molecule type" value="Genomic_DNA"/>
</dbReference>
<dbReference type="Pfam" id="PF03147">
    <property type="entry name" value="FDX-ACB"/>
    <property type="match status" value="1"/>
</dbReference>
<dbReference type="HAMAP" id="MF_00283">
    <property type="entry name" value="Phe_tRNA_synth_beta1"/>
    <property type="match status" value="1"/>
</dbReference>
<keyword evidence="3 11" id="KW-0436">Ligase</keyword>
<name>A0A2M8EI51_UNCKA</name>
<dbReference type="Pfam" id="PF03484">
    <property type="entry name" value="B5"/>
    <property type="match status" value="1"/>
</dbReference>
<evidence type="ECO:0000259" key="12">
    <source>
        <dbReference type="PROSITE" id="PS51447"/>
    </source>
</evidence>
<dbReference type="PANTHER" id="PTHR10947">
    <property type="entry name" value="PHENYLALANYL-TRNA SYNTHETASE BETA CHAIN AND LEUCINE-RICH REPEAT-CONTAINING PROTEIN 47"/>
    <property type="match status" value="1"/>
</dbReference>
<keyword evidence="7 11" id="KW-0460">Magnesium</keyword>
<evidence type="ECO:0000256" key="6">
    <source>
        <dbReference type="ARBA" id="ARBA00022840"/>
    </source>
</evidence>
<proteinExistence type="inferred from homology"/>
<dbReference type="InterPro" id="IPR004532">
    <property type="entry name" value="Phe-tRNA-ligase_IIc_bsu_bact"/>
</dbReference>
<dbReference type="GO" id="GO:0000287">
    <property type="term" value="F:magnesium ion binding"/>
    <property type="evidence" value="ECO:0007669"/>
    <property type="project" value="UniProtKB-UniRule"/>
</dbReference>
<evidence type="ECO:0000256" key="9">
    <source>
        <dbReference type="ARBA" id="ARBA00023146"/>
    </source>
</evidence>
<dbReference type="SUPFAM" id="SSF55681">
    <property type="entry name" value="Class II aaRS and biotin synthetases"/>
    <property type="match status" value="1"/>
</dbReference>
<comment type="cofactor">
    <cofactor evidence="11">
        <name>Mg(2+)</name>
        <dbReference type="ChEBI" id="CHEBI:18420"/>
    </cofactor>
    <text evidence="11">Binds 2 magnesium ions per tetramer.</text>
</comment>
<comment type="caution">
    <text evidence="14">The sequence shown here is derived from an EMBL/GenBank/DDBJ whole genome shotgun (WGS) entry which is preliminary data.</text>
</comment>
<dbReference type="Gene3D" id="3.30.56.10">
    <property type="match status" value="2"/>
</dbReference>
<dbReference type="SUPFAM" id="SSF46955">
    <property type="entry name" value="Putative DNA-binding domain"/>
    <property type="match status" value="2"/>
</dbReference>
<keyword evidence="5 11" id="KW-0547">Nucleotide-binding</keyword>
<feature type="binding site" evidence="11">
    <location>
        <position position="350"/>
    </location>
    <ligand>
        <name>Mg(2+)</name>
        <dbReference type="ChEBI" id="CHEBI:18420"/>
        <note>shared with alpha subunit</note>
    </ligand>
</feature>
<comment type="subcellular location">
    <subcellularLocation>
        <location evidence="11">Cytoplasm</location>
    </subcellularLocation>
</comment>
<evidence type="ECO:0000256" key="10">
    <source>
        <dbReference type="ARBA" id="ARBA00049255"/>
    </source>
</evidence>
<dbReference type="InterPro" id="IPR020825">
    <property type="entry name" value="Phe-tRNA_synthase-like_B3/B4"/>
</dbReference>
<dbReference type="InterPro" id="IPR041616">
    <property type="entry name" value="PheRS_beta_core"/>
</dbReference>
<organism evidence="14 15">
    <name type="scientific">candidate division WWE3 bacterium CG_4_9_14_0_2_um_filter_48_10</name>
    <dbReference type="NCBI Taxonomy" id="1975078"/>
    <lineage>
        <taxon>Bacteria</taxon>
        <taxon>Katanobacteria</taxon>
    </lineage>
</organism>
<evidence type="ECO:0000313" key="14">
    <source>
        <dbReference type="EMBL" id="PJC22153.1"/>
    </source>
</evidence>
<dbReference type="SUPFAM" id="SSF56037">
    <property type="entry name" value="PheT/TilS domain"/>
    <property type="match status" value="1"/>
</dbReference>
<keyword evidence="9 11" id="KW-0030">Aminoacyl-tRNA synthetase</keyword>
<dbReference type="InterPro" id="IPR005121">
    <property type="entry name" value="Fdx_antiC-bd"/>
</dbReference>
<evidence type="ECO:0000256" key="1">
    <source>
        <dbReference type="ARBA" id="ARBA00008653"/>
    </source>
</evidence>
<dbReference type="GO" id="GO:0003723">
    <property type="term" value="F:RNA binding"/>
    <property type="evidence" value="ECO:0007669"/>
    <property type="project" value="InterPro"/>
</dbReference>
<gene>
    <name evidence="11 14" type="primary">pheT</name>
    <name evidence="14" type="ORF">CO059_02800</name>
</gene>
<feature type="binding site" evidence="11">
    <location>
        <position position="347"/>
    </location>
    <ligand>
        <name>Mg(2+)</name>
        <dbReference type="ChEBI" id="CHEBI:18420"/>
        <note>shared with alpha subunit</note>
    </ligand>
</feature>
<dbReference type="InterPro" id="IPR045060">
    <property type="entry name" value="Phe-tRNA-ligase_IIc_bsu"/>
</dbReference>
<evidence type="ECO:0000256" key="5">
    <source>
        <dbReference type="ARBA" id="ARBA00022741"/>
    </source>
</evidence>
<evidence type="ECO:0000256" key="3">
    <source>
        <dbReference type="ARBA" id="ARBA00022598"/>
    </source>
</evidence>
<feature type="binding site" evidence="11">
    <location>
        <position position="341"/>
    </location>
    <ligand>
        <name>Mg(2+)</name>
        <dbReference type="ChEBI" id="CHEBI:18420"/>
        <note>shared with alpha subunit</note>
    </ligand>
</feature>
<evidence type="ECO:0000256" key="8">
    <source>
        <dbReference type="ARBA" id="ARBA00022917"/>
    </source>
</evidence>
<dbReference type="PANTHER" id="PTHR10947:SF0">
    <property type="entry name" value="PHENYLALANINE--TRNA LIGASE BETA SUBUNIT"/>
    <property type="match status" value="1"/>
</dbReference>
<reference evidence="15" key="1">
    <citation type="submission" date="2017-09" db="EMBL/GenBank/DDBJ databases">
        <title>Depth-based differentiation of microbial function through sediment-hosted aquifers and enrichment of novel symbionts in the deep terrestrial subsurface.</title>
        <authorList>
            <person name="Probst A.J."/>
            <person name="Ladd B."/>
            <person name="Jarett J.K."/>
            <person name="Geller-Mcgrath D.E."/>
            <person name="Sieber C.M.K."/>
            <person name="Emerson J.B."/>
            <person name="Anantharaman K."/>
            <person name="Thomas B.C."/>
            <person name="Malmstrom R."/>
            <person name="Stieglmeier M."/>
            <person name="Klingl A."/>
            <person name="Woyke T."/>
            <person name="Ryan C.M."/>
            <person name="Banfield J.F."/>
        </authorList>
    </citation>
    <scope>NUCLEOTIDE SEQUENCE [LARGE SCALE GENOMIC DNA]</scope>
</reference>
<evidence type="ECO:0000256" key="4">
    <source>
        <dbReference type="ARBA" id="ARBA00022723"/>
    </source>
</evidence>
<dbReference type="InterPro" id="IPR005146">
    <property type="entry name" value="B3/B4_tRNA-bd"/>
</dbReference>
<dbReference type="PROSITE" id="PS51483">
    <property type="entry name" value="B5"/>
    <property type="match status" value="1"/>
</dbReference>
<dbReference type="EC" id="6.1.1.20" evidence="11"/>
<protein>
    <recommendedName>
        <fullName evidence="11">Phenylalanine--tRNA ligase beta subunit</fullName>
        <ecNumber evidence="11">6.1.1.20</ecNumber>
    </recommendedName>
    <alternativeName>
        <fullName evidence="11">Phenylalanyl-tRNA synthetase beta subunit</fullName>
        <shortName evidence="11">PheRS</shortName>
    </alternativeName>
</protein>
<keyword evidence="8 11" id="KW-0648">Protein biosynthesis</keyword>
<dbReference type="SMART" id="SM00896">
    <property type="entry name" value="FDX-ACB"/>
    <property type="match status" value="1"/>
</dbReference>
<dbReference type="InterPro" id="IPR005147">
    <property type="entry name" value="tRNA_synthase_B5-dom"/>
</dbReference>
<dbReference type="InterPro" id="IPR009061">
    <property type="entry name" value="DNA-bd_dom_put_sf"/>
</dbReference>
<keyword evidence="6 11" id="KW-0067">ATP-binding</keyword>
<dbReference type="Proteomes" id="UP000228781">
    <property type="component" value="Unassembled WGS sequence"/>
</dbReference>
<dbReference type="SMART" id="SM00873">
    <property type="entry name" value="B3_4"/>
    <property type="match status" value="1"/>
</dbReference>
<dbReference type="Pfam" id="PF03483">
    <property type="entry name" value="B3_4"/>
    <property type="match status" value="1"/>
</dbReference>
<dbReference type="GO" id="GO:0005524">
    <property type="term" value="F:ATP binding"/>
    <property type="evidence" value="ECO:0007669"/>
    <property type="project" value="UniProtKB-UniRule"/>
</dbReference>
<dbReference type="PROSITE" id="PS51447">
    <property type="entry name" value="FDX_ACB"/>
    <property type="match status" value="1"/>
</dbReference>
<feature type="domain" description="FDX-ACB" evidence="12">
    <location>
        <begin position="567"/>
        <end position="654"/>
    </location>
</feature>